<dbReference type="SMART" id="SM00936">
    <property type="entry name" value="PBP5_C"/>
    <property type="match status" value="1"/>
</dbReference>
<dbReference type="GO" id="GO:0009002">
    <property type="term" value="F:serine-type D-Ala-D-Ala carboxypeptidase activity"/>
    <property type="evidence" value="ECO:0007669"/>
    <property type="project" value="UniProtKB-EC"/>
</dbReference>
<feature type="domain" description="Peptidase S11 D-Ala-D-Ala carboxypeptidase A C-terminal" evidence="18">
    <location>
        <begin position="355"/>
        <end position="455"/>
    </location>
</feature>
<evidence type="ECO:0000313" key="19">
    <source>
        <dbReference type="EMBL" id="ANS76346.1"/>
    </source>
</evidence>
<dbReference type="InterPro" id="IPR001967">
    <property type="entry name" value="Peptidase_S11_N"/>
</dbReference>
<evidence type="ECO:0000256" key="5">
    <source>
        <dbReference type="ARBA" id="ARBA00022645"/>
    </source>
</evidence>
<evidence type="ECO:0000256" key="11">
    <source>
        <dbReference type="ARBA" id="ARBA00023316"/>
    </source>
</evidence>
<dbReference type="AlphaFoldDB" id="A0A1B1N4L4"/>
<feature type="region of interest" description="Disordered" evidence="16">
    <location>
        <begin position="44"/>
        <end position="74"/>
    </location>
</feature>
<feature type="signal peptide" evidence="17">
    <location>
        <begin position="1"/>
        <end position="37"/>
    </location>
</feature>
<proteinExistence type="inferred from homology"/>
<dbReference type="Gene3D" id="3.40.710.10">
    <property type="entry name" value="DD-peptidase/beta-lactamase superfamily"/>
    <property type="match status" value="1"/>
</dbReference>
<dbReference type="InterPro" id="IPR037167">
    <property type="entry name" value="Peptidase_S11_C_sf"/>
</dbReference>
<dbReference type="GO" id="GO:0071555">
    <property type="term" value="P:cell wall organization"/>
    <property type="evidence" value="ECO:0007669"/>
    <property type="project" value="UniProtKB-KW"/>
</dbReference>
<dbReference type="PANTHER" id="PTHR21581:SF11">
    <property type="entry name" value="D-ALANYL-D-ALANINE CARBOXYPEPTIDASE DACA"/>
    <property type="match status" value="1"/>
</dbReference>
<feature type="chain" id="PRO_5008527626" description="serine-type D-Ala-D-Ala carboxypeptidase" evidence="17">
    <location>
        <begin position="38"/>
        <end position="481"/>
    </location>
</feature>
<feature type="active site" description="Acyl-ester intermediate" evidence="13">
    <location>
        <position position="117"/>
    </location>
</feature>
<dbReference type="SUPFAM" id="SSF56601">
    <property type="entry name" value="beta-lactamase/transpeptidase-like"/>
    <property type="match status" value="1"/>
</dbReference>
<dbReference type="InterPro" id="IPR012338">
    <property type="entry name" value="Beta-lactam/transpept-like"/>
</dbReference>
<protein>
    <recommendedName>
        <fullName evidence="4">serine-type D-Ala-D-Ala carboxypeptidase</fullName>
        <ecNumber evidence="4">3.4.16.4</ecNumber>
    </recommendedName>
</protein>
<dbReference type="GO" id="GO:0008360">
    <property type="term" value="P:regulation of cell shape"/>
    <property type="evidence" value="ECO:0007669"/>
    <property type="project" value="UniProtKB-KW"/>
</dbReference>
<dbReference type="Pfam" id="PF00768">
    <property type="entry name" value="Peptidase_S11"/>
    <property type="match status" value="1"/>
</dbReference>
<keyword evidence="5" id="KW-0121">Carboxypeptidase</keyword>
<evidence type="ECO:0000256" key="2">
    <source>
        <dbReference type="ARBA" id="ARBA00004752"/>
    </source>
</evidence>
<feature type="active site" description="Proton acceptor" evidence="13">
    <location>
        <position position="120"/>
    </location>
</feature>
<keyword evidence="20" id="KW-1185">Reference proteome</keyword>
<sequence>MKSTDNKQKWTKQRKFKRAIATILLIQMLTAAPTAIWAEGSDANTSATNTSVTTTDTSSNTSANTSNTSSTPAADKAAEIVVPAIPDLAVKSAVLLEPTTGQVLYSFNSEEALPPASMTKMMTEYIVADQVKEGKIKWDDVVTIKENAAKQTGSRVYLAEGEQYTVKQLYIAMAVGSANDATVALAELVGGTELNFVKMMNAEAKRMGLPTAYFANSTGLNIADMPEGYRPDSDKETVMSAMDAAILAKYIVDDHPDFSDFTTITSYKLRDRDKDPIINWNWMLPGNASNTYLKQFAYPGLDGMKTGHTNAAGQCFTGTAVRDGVRLISVVMGASTEAKRFTETAKLLDYGFNNYTIKKVSAAKSTVPTAETVSVKKGKQTSVPLVTDQDVNFVLPKDVDPSGAAVSVNIDNKELTAPVKGGTKVGTVTYSFKVQGSNAPIQQTVNLVTAQDVDKAGWFKLFMRAIGDFFHDLFGSIKNLF</sequence>
<keyword evidence="7 17" id="KW-0732">Signal</keyword>
<evidence type="ECO:0000256" key="10">
    <source>
        <dbReference type="ARBA" id="ARBA00022984"/>
    </source>
</evidence>
<dbReference type="GO" id="GO:0009252">
    <property type="term" value="P:peptidoglycan biosynthetic process"/>
    <property type="evidence" value="ECO:0007669"/>
    <property type="project" value="UniProtKB-UniPathway"/>
</dbReference>
<dbReference type="GO" id="GO:0006508">
    <property type="term" value="P:proteolysis"/>
    <property type="evidence" value="ECO:0007669"/>
    <property type="project" value="UniProtKB-KW"/>
</dbReference>
<reference evidence="19 20" key="1">
    <citation type="submission" date="2016-01" db="EMBL/GenBank/DDBJ databases">
        <title>Complete Genome Sequence of Paenibacillus yonginensis DCY84, a novel Plant Growth-Promoting Bacteria with Elicitation of Induced Systemic Resistance.</title>
        <authorList>
            <person name="Kim Y.J."/>
            <person name="Yang D.C."/>
            <person name="Sukweenadhi J."/>
        </authorList>
    </citation>
    <scope>NUCLEOTIDE SEQUENCE [LARGE SCALE GENOMIC DNA]</scope>
    <source>
        <strain evidence="19 20">DCY84</strain>
    </source>
</reference>
<evidence type="ECO:0000256" key="9">
    <source>
        <dbReference type="ARBA" id="ARBA00022960"/>
    </source>
</evidence>
<keyword evidence="6" id="KW-0645">Protease</keyword>
<evidence type="ECO:0000256" key="13">
    <source>
        <dbReference type="PIRSR" id="PIRSR618044-1"/>
    </source>
</evidence>
<evidence type="ECO:0000313" key="20">
    <source>
        <dbReference type="Proteomes" id="UP000092573"/>
    </source>
</evidence>
<keyword evidence="10" id="KW-0573">Peptidoglycan synthesis</keyword>
<feature type="binding site" evidence="14">
    <location>
        <position position="305"/>
    </location>
    <ligand>
        <name>substrate</name>
    </ligand>
</feature>
<evidence type="ECO:0000256" key="15">
    <source>
        <dbReference type="RuleBase" id="RU004016"/>
    </source>
</evidence>
<evidence type="ECO:0000256" key="4">
    <source>
        <dbReference type="ARBA" id="ARBA00012448"/>
    </source>
</evidence>
<evidence type="ECO:0000256" key="14">
    <source>
        <dbReference type="PIRSR" id="PIRSR618044-2"/>
    </source>
</evidence>
<evidence type="ECO:0000256" key="16">
    <source>
        <dbReference type="SAM" id="MobiDB-lite"/>
    </source>
</evidence>
<comment type="similarity">
    <text evidence="3 15">Belongs to the peptidase S11 family.</text>
</comment>
<feature type="active site" evidence="13">
    <location>
        <position position="177"/>
    </location>
</feature>
<evidence type="ECO:0000256" key="7">
    <source>
        <dbReference type="ARBA" id="ARBA00022729"/>
    </source>
</evidence>
<comment type="function">
    <text evidence="1">Removes C-terminal D-alanyl residues from sugar-peptide cell wall precursors.</text>
</comment>
<dbReference type="PRINTS" id="PR00725">
    <property type="entry name" value="DADACBPTASE1"/>
</dbReference>
<evidence type="ECO:0000256" key="17">
    <source>
        <dbReference type="SAM" id="SignalP"/>
    </source>
</evidence>
<name>A0A1B1N4L4_9BACL</name>
<dbReference type="EMBL" id="CP014167">
    <property type="protein sequence ID" value="ANS76346.1"/>
    <property type="molecule type" value="Genomic_DNA"/>
</dbReference>
<accession>A0A1B1N4L4</accession>
<keyword evidence="8" id="KW-0378">Hydrolase</keyword>
<evidence type="ECO:0000256" key="6">
    <source>
        <dbReference type="ARBA" id="ARBA00022670"/>
    </source>
</evidence>
<dbReference type="Gene3D" id="2.60.410.10">
    <property type="entry name" value="D-Ala-D-Ala carboxypeptidase, C-terminal domain"/>
    <property type="match status" value="1"/>
</dbReference>
<dbReference type="PANTHER" id="PTHR21581">
    <property type="entry name" value="D-ALANYL-D-ALANINE CARBOXYPEPTIDASE"/>
    <property type="match status" value="1"/>
</dbReference>
<dbReference type="InterPro" id="IPR018044">
    <property type="entry name" value="Peptidase_S11"/>
</dbReference>
<comment type="catalytic activity">
    <reaction evidence="12">
        <text>Preferential cleavage: (Ac)2-L-Lys-D-Ala-|-D-Ala. Also transpeptidation of peptidyl-alanyl moieties that are N-acyl substituents of D-alanine.</text>
        <dbReference type="EC" id="3.4.16.4"/>
    </reaction>
</comment>
<dbReference type="InterPro" id="IPR015956">
    <property type="entry name" value="Peniciliin-bd_prot_C_sf"/>
</dbReference>
<dbReference type="SUPFAM" id="SSF69189">
    <property type="entry name" value="Penicillin-binding protein associated domain"/>
    <property type="match status" value="1"/>
</dbReference>
<evidence type="ECO:0000256" key="8">
    <source>
        <dbReference type="ARBA" id="ARBA00022801"/>
    </source>
</evidence>
<evidence type="ECO:0000259" key="18">
    <source>
        <dbReference type="SMART" id="SM00936"/>
    </source>
</evidence>
<organism evidence="19 20">
    <name type="scientific">Paenibacillus yonginensis</name>
    <dbReference type="NCBI Taxonomy" id="1462996"/>
    <lineage>
        <taxon>Bacteria</taxon>
        <taxon>Bacillati</taxon>
        <taxon>Bacillota</taxon>
        <taxon>Bacilli</taxon>
        <taxon>Bacillales</taxon>
        <taxon>Paenibacillaceae</taxon>
        <taxon>Paenibacillus</taxon>
    </lineage>
</organism>
<evidence type="ECO:0000256" key="1">
    <source>
        <dbReference type="ARBA" id="ARBA00003217"/>
    </source>
</evidence>
<keyword evidence="11" id="KW-0961">Cell wall biogenesis/degradation</keyword>
<dbReference type="EC" id="3.4.16.4" evidence="4"/>
<dbReference type="KEGG" id="pyg:AWM70_18665"/>
<dbReference type="Pfam" id="PF07943">
    <property type="entry name" value="PBP5_C"/>
    <property type="match status" value="1"/>
</dbReference>
<dbReference type="RefSeq" id="WP_068698906.1">
    <property type="nucleotide sequence ID" value="NZ_CP014167.1"/>
</dbReference>
<keyword evidence="9" id="KW-0133">Cell shape</keyword>
<dbReference type="InterPro" id="IPR012907">
    <property type="entry name" value="Peptidase_S11_C"/>
</dbReference>
<dbReference type="Proteomes" id="UP000092573">
    <property type="component" value="Chromosome"/>
</dbReference>
<gene>
    <name evidence="19" type="ORF">AWM70_18665</name>
</gene>
<evidence type="ECO:0000256" key="12">
    <source>
        <dbReference type="ARBA" id="ARBA00034000"/>
    </source>
</evidence>
<comment type="pathway">
    <text evidence="2">Cell wall biogenesis; peptidoglycan biosynthesis.</text>
</comment>
<dbReference type="UniPathway" id="UPA00219"/>
<evidence type="ECO:0000256" key="3">
    <source>
        <dbReference type="ARBA" id="ARBA00007164"/>
    </source>
</evidence>
<dbReference type="STRING" id="1462996.AWM70_18665"/>